<gene>
    <name evidence="3" type="ORF">CRP01_23330</name>
</gene>
<evidence type="ECO:0000259" key="2">
    <source>
        <dbReference type="Pfam" id="PF05048"/>
    </source>
</evidence>
<dbReference type="PROSITE" id="PS51257">
    <property type="entry name" value="PROKAR_LIPOPROTEIN"/>
    <property type="match status" value="1"/>
</dbReference>
<dbReference type="RefSeq" id="WP_099152518.1">
    <property type="nucleotide sequence ID" value="NZ_PDUD01000027.1"/>
</dbReference>
<feature type="signal peptide" evidence="1">
    <location>
        <begin position="1"/>
        <end position="20"/>
    </location>
</feature>
<reference evidence="3 4" key="1">
    <citation type="submission" date="2017-10" db="EMBL/GenBank/DDBJ databases">
        <title>The draft genome sequence of Lewinella nigricans NBRC 102662.</title>
        <authorList>
            <person name="Wang K."/>
        </authorList>
    </citation>
    <scope>NUCLEOTIDE SEQUENCE [LARGE SCALE GENOMIC DNA]</scope>
    <source>
        <strain evidence="3 4">NBRC 102662</strain>
    </source>
</reference>
<dbReference type="InterPro" id="IPR007742">
    <property type="entry name" value="NosD_dom"/>
</dbReference>
<dbReference type="SUPFAM" id="SSF51126">
    <property type="entry name" value="Pectin lyase-like"/>
    <property type="match status" value="1"/>
</dbReference>
<dbReference type="Gene3D" id="2.160.20.10">
    <property type="entry name" value="Single-stranded right-handed beta-helix, Pectin lyase-like"/>
    <property type="match status" value="1"/>
</dbReference>
<feature type="domain" description="Periplasmic copper-binding protein NosD beta helix" evidence="2">
    <location>
        <begin position="137"/>
        <end position="262"/>
    </location>
</feature>
<keyword evidence="1" id="KW-0732">Signal</keyword>
<accession>A0A2D0N6H9</accession>
<proteinExistence type="predicted"/>
<dbReference type="EMBL" id="PDUD01000027">
    <property type="protein sequence ID" value="PHN04132.1"/>
    <property type="molecule type" value="Genomic_DNA"/>
</dbReference>
<comment type="caution">
    <text evidence="3">The sequence shown here is derived from an EMBL/GenBank/DDBJ whole genome shotgun (WGS) entry which is preliminary data.</text>
</comment>
<sequence>MYLKLLPVLALMMLVFSACQKEIPTVKGPDLTEKQWIDAAEQQIRNAREDGLRIQLQTMDRIPANAVELPAGSVDGLAAAIAEAGAGGTVLVKAGEHHETRTVVIDQKVSIIGEAGAEIISGVQPPGRVGYIQPALHLLNAEGVLVHGLSLRADSDYGGTGILIQNAPKAFISQNTFTNFGIGILNHHGDRSYITRNTIVGSSAWQTDLASEVHGVVNMNGDRVRIFNNHITNTIFGIWACDEDGLLTGNTTNSNFIGLILCKVPTALPLADGTIVGSENAGKNWITHHNTANGNYHVGIIVIDGANNNLLIMNKAADNVDADVELAGDTERFGFLTPTSFDNKVISASGISIKDCGINNSVNGGDLVDTSLNPCY</sequence>
<name>A0A2D0N6H9_FLAN2</name>
<evidence type="ECO:0000313" key="4">
    <source>
        <dbReference type="Proteomes" id="UP000223913"/>
    </source>
</evidence>
<dbReference type="OrthoDB" id="159063at2"/>
<dbReference type="AlphaFoldDB" id="A0A2D0N6H9"/>
<evidence type="ECO:0000313" key="3">
    <source>
        <dbReference type="EMBL" id="PHN04132.1"/>
    </source>
</evidence>
<organism evidence="3 4">
    <name type="scientific">Flavilitoribacter nigricans (strain ATCC 23147 / DSM 23189 / NBRC 102662 / NCIMB 1420 / SS-2)</name>
    <name type="common">Lewinella nigricans</name>
    <dbReference type="NCBI Taxonomy" id="1122177"/>
    <lineage>
        <taxon>Bacteria</taxon>
        <taxon>Pseudomonadati</taxon>
        <taxon>Bacteroidota</taxon>
        <taxon>Saprospiria</taxon>
        <taxon>Saprospirales</taxon>
        <taxon>Lewinellaceae</taxon>
        <taxon>Flavilitoribacter</taxon>
    </lineage>
</organism>
<dbReference type="InterPro" id="IPR011050">
    <property type="entry name" value="Pectin_lyase_fold/virulence"/>
</dbReference>
<dbReference type="InterPro" id="IPR012334">
    <property type="entry name" value="Pectin_lyas_fold"/>
</dbReference>
<evidence type="ECO:0000256" key="1">
    <source>
        <dbReference type="SAM" id="SignalP"/>
    </source>
</evidence>
<dbReference type="Proteomes" id="UP000223913">
    <property type="component" value="Unassembled WGS sequence"/>
</dbReference>
<protein>
    <recommendedName>
        <fullName evidence="2">Periplasmic copper-binding protein NosD beta helix domain-containing protein</fullName>
    </recommendedName>
</protein>
<dbReference type="Pfam" id="PF05048">
    <property type="entry name" value="NosD"/>
    <property type="match status" value="1"/>
</dbReference>
<feature type="chain" id="PRO_5012406686" description="Periplasmic copper-binding protein NosD beta helix domain-containing protein" evidence="1">
    <location>
        <begin position="21"/>
        <end position="376"/>
    </location>
</feature>
<keyword evidence="4" id="KW-1185">Reference proteome</keyword>